<accession>A0A317ZQT6</accession>
<dbReference type="Pfam" id="PF08240">
    <property type="entry name" value="ADH_N"/>
    <property type="match status" value="1"/>
</dbReference>
<dbReference type="InterPro" id="IPR020843">
    <property type="entry name" value="ER"/>
</dbReference>
<evidence type="ECO:0000259" key="2">
    <source>
        <dbReference type="SMART" id="SM00829"/>
    </source>
</evidence>
<name>A0A317ZQT6_9MICO</name>
<dbReference type="SUPFAM" id="SSF51735">
    <property type="entry name" value="NAD(P)-binding Rossmann-fold domains"/>
    <property type="match status" value="1"/>
</dbReference>
<dbReference type="PANTHER" id="PTHR44154">
    <property type="entry name" value="QUINONE OXIDOREDUCTASE"/>
    <property type="match status" value="1"/>
</dbReference>
<dbReference type="InterPro" id="IPR051603">
    <property type="entry name" value="Zinc-ADH_QOR/CCCR"/>
</dbReference>
<dbReference type="AlphaFoldDB" id="A0A317ZQT6"/>
<proteinExistence type="predicted"/>
<evidence type="ECO:0000313" key="4">
    <source>
        <dbReference type="Proteomes" id="UP000246722"/>
    </source>
</evidence>
<dbReference type="Pfam" id="PF13602">
    <property type="entry name" value="ADH_zinc_N_2"/>
    <property type="match status" value="1"/>
</dbReference>
<sequence length="318" mass="31634">MFAVQFDRHGPASVLSLAEREMPAVPAGCVLVHVRAAGVSPVDVALRAGGTPVAASLHLPHITGIDAAGVVVGIGAGLSDVTLGDEVFGTVLLTEFGGAAAEYAVLALWGAKPAAWSWAEAGAAGSAVETATRALDLLDIVPGAVVIVEGAAGGVGSMAAQLAAARGARVFGTARQESLHIVASLPGITPVRAGDDWSDTFGPLGIHRADAALDASGAGVLGALVEATGSAHTVVTIADPTAAEHGVRLTRGVLAGESTGNHGLRSLAALAERTGVRVLLRGSFPFGEAAAAHAAAEVRPRWGKVALVNDQPRASPLG</sequence>
<dbReference type="RefSeq" id="WP_110127107.1">
    <property type="nucleotide sequence ID" value="NZ_QHLY01000012.1"/>
</dbReference>
<organism evidence="3 4">
    <name type="scientific">Cryobacterium arcticum</name>
    <dbReference type="NCBI Taxonomy" id="670052"/>
    <lineage>
        <taxon>Bacteria</taxon>
        <taxon>Bacillati</taxon>
        <taxon>Actinomycetota</taxon>
        <taxon>Actinomycetes</taxon>
        <taxon>Micrococcales</taxon>
        <taxon>Microbacteriaceae</taxon>
        <taxon>Cryobacterium</taxon>
    </lineage>
</organism>
<dbReference type="SUPFAM" id="SSF50129">
    <property type="entry name" value="GroES-like"/>
    <property type="match status" value="1"/>
</dbReference>
<protein>
    <submittedName>
        <fullName evidence="3">NADPH:quinone reductase</fullName>
    </submittedName>
</protein>
<gene>
    <name evidence="3" type="ORF">CTB96_11855</name>
</gene>
<dbReference type="SMART" id="SM00829">
    <property type="entry name" value="PKS_ER"/>
    <property type="match status" value="1"/>
</dbReference>
<dbReference type="Gene3D" id="3.40.50.720">
    <property type="entry name" value="NAD(P)-binding Rossmann-like Domain"/>
    <property type="match status" value="1"/>
</dbReference>
<dbReference type="PANTHER" id="PTHR44154:SF1">
    <property type="entry name" value="QUINONE OXIDOREDUCTASE"/>
    <property type="match status" value="1"/>
</dbReference>
<dbReference type="GO" id="GO:0016491">
    <property type="term" value="F:oxidoreductase activity"/>
    <property type="evidence" value="ECO:0007669"/>
    <property type="project" value="InterPro"/>
</dbReference>
<dbReference type="OrthoDB" id="3727682at2"/>
<dbReference type="Gene3D" id="3.90.180.10">
    <property type="entry name" value="Medium-chain alcohol dehydrogenases, catalytic domain"/>
    <property type="match status" value="1"/>
</dbReference>
<keyword evidence="4" id="KW-1185">Reference proteome</keyword>
<reference evidence="3 4" key="1">
    <citation type="submission" date="2018-05" db="EMBL/GenBank/DDBJ databases">
        <title>Genetic diversity of glacier-inhabiting Cryobacterium bacteria in China and description of Cryobacterium mengkeensis sp. nov. and Arthrobacter glacialis sp. nov.</title>
        <authorList>
            <person name="Liu Q."/>
            <person name="Xin Y.-H."/>
        </authorList>
    </citation>
    <scope>NUCLEOTIDE SEQUENCE [LARGE SCALE GENOMIC DNA]</scope>
    <source>
        <strain evidence="3 4">SK-1</strain>
    </source>
</reference>
<dbReference type="InterPro" id="IPR036291">
    <property type="entry name" value="NAD(P)-bd_dom_sf"/>
</dbReference>
<feature type="domain" description="Enoyl reductase (ER)" evidence="2">
    <location>
        <begin position="10"/>
        <end position="307"/>
    </location>
</feature>
<dbReference type="InterPro" id="IPR011032">
    <property type="entry name" value="GroES-like_sf"/>
</dbReference>
<dbReference type="InterPro" id="IPR013154">
    <property type="entry name" value="ADH-like_N"/>
</dbReference>
<evidence type="ECO:0000313" key="3">
    <source>
        <dbReference type="EMBL" id="PXA67423.1"/>
    </source>
</evidence>
<dbReference type="EMBL" id="QHLY01000012">
    <property type="protein sequence ID" value="PXA67423.1"/>
    <property type="molecule type" value="Genomic_DNA"/>
</dbReference>
<keyword evidence="1" id="KW-0521">NADP</keyword>
<evidence type="ECO:0000256" key="1">
    <source>
        <dbReference type="ARBA" id="ARBA00022857"/>
    </source>
</evidence>
<dbReference type="Proteomes" id="UP000246722">
    <property type="component" value="Unassembled WGS sequence"/>
</dbReference>
<comment type="caution">
    <text evidence="3">The sequence shown here is derived from an EMBL/GenBank/DDBJ whole genome shotgun (WGS) entry which is preliminary data.</text>
</comment>